<sequence length="243" mass="28573">MLYYHLPVPTSAWHWQWQLSKLVRLHPYGRQDHQFANPRKTKCLTQTLSPQFNPVLMHWCRFPTARTSYHYFLSFDFLCQLHLSWGRFKIGGNSWLTAVKKAFVSPTKENQKRSSRGREDNEHEEQEKKRGKRRWIFKKPSHHETVIHHSEARTITTTSTDKEATIPEGGEAEQRHAIAVVIATTTADQVVRFTRPSDFVTRHFSAIVIQTAFRGHLVTKYLFHAVTTHQVNIFHIWDDHYCA</sequence>
<feature type="compositionally biased region" description="Basic and acidic residues" evidence="1">
    <location>
        <begin position="109"/>
        <end position="128"/>
    </location>
</feature>
<feature type="region of interest" description="Disordered" evidence="1">
    <location>
        <begin position="106"/>
        <end position="133"/>
    </location>
</feature>
<reference evidence="2 3" key="1">
    <citation type="journal article" date="2024" name="G3 (Bethesda)">
        <title>Genome assembly of Hibiscus sabdariffa L. provides insights into metabolisms of medicinal natural products.</title>
        <authorList>
            <person name="Kim T."/>
        </authorList>
    </citation>
    <scope>NUCLEOTIDE SEQUENCE [LARGE SCALE GENOMIC DNA]</scope>
    <source>
        <strain evidence="2">TK-2024</strain>
        <tissue evidence="2">Old leaves</tissue>
    </source>
</reference>
<dbReference type="Proteomes" id="UP001396334">
    <property type="component" value="Unassembled WGS sequence"/>
</dbReference>
<proteinExistence type="predicted"/>
<dbReference type="EMBL" id="JBBPBN010000001">
    <property type="protein sequence ID" value="KAK9045590.1"/>
    <property type="molecule type" value="Genomic_DNA"/>
</dbReference>
<evidence type="ECO:0000313" key="3">
    <source>
        <dbReference type="Proteomes" id="UP001396334"/>
    </source>
</evidence>
<organism evidence="2 3">
    <name type="scientific">Hibiscus sabdariffa</name>
    <name type="common">roselle</name>
    <dbReference type="NCBI Taxonomy" id="183260"/>
    <lineage>
        <taxon>Eukaryota</taxon>
        <taxon>Viridiplantae</taxon>
        <taxon>Streptophyta</taxon>
        <taxon>Embryophyta</taxon>
        <taxon>Tracheophyta</taxon>
        <taxon>Spermatophyta</taxon>
        <taxon>Magnoliopsida</taxon>
        <taxon>eudicotyledons</taxon>
        <taxon>Gunneridae</taxon>
        <taxon>Pentapetalae</taxon>
        <taxon>rosids</taxon>
        <taxon>malvids</taxon>
        <taxon>Malvales</taxon>
        <taxon>Malvaceae</taxon>
        <taxon>Malvoideae</taxon>
        <taxon>Hibiscus</taxon>
    </lineage>
</organism>
<evidence type="ECO:0000313" key="2">
    <source>
        <dbReference type="EMBL" id="KAK9045590.1"/>
    </source>
</evidence>
<accession>A0ABR2U7F7</accession>
<dbReference type="PROSITE" id="PS50096">
    <property type="entry name" value="IQ"/>
    <property type="match status" value="1"/>
</dbReference>
<keyword evidence="3" id="KW-1185">Reference proteome</keyword>
<protein>
    <submittedName>
        <fullName evidence="2">Uncharacterized protein</fullName>
    </submittedName>
</protein>
<evidence type="ECO:0000256" key="1">
    <source>
        <dbReference type="SAM" id="MobiDB-lite"/>
    </source>
</evidence>
<gene>
    <name evidence="2" type="ORF">V6N11_051499</name>
</gene>
<comment type="caution">
    <text evidence="2">The sequence shown here is derived from an EMBL/GenBank/DDBJ whole genome shotgun (WGS) entry which is preliminary data.</text>
</comment>
<name>A0ABR2U7F7_9ROSI</name>